<dbReference type="AlphaFoldDB" id="A0A812QAE4"/>
<feature type="region of interest" description="Disordered" evidence="1">
    <location>
        <begin position="283"/>
        <end position="315"/>
    </location>
</feature>
<organism evidence="2 3">
    <name type="scientific">Symbiodinium natans</name>
    <dbReference type="NCBI Taxonomy" id="878477"/>
    <lineage>
        <taxon>Eukaryota</taxon>
        <taxon>Sar</taxon>
        <taxon>Alveolata</taxon>
        <taxon>Dinophyceae</taxon>
        <taxon>Suessiales</taxon>
        <taxon>Symbiodiniaceae</taxon>
        <taxon>Symbiodinium</taxon>
    </lineage>
</organism>
<protein>
    <recommendedName>
        <fullName evidence="4">J domain-containing protein</fullName>
    </recommendedName>
</protein>
<dbReference type="OrthoDB" id="425132at2759"/>
<dbReference type="Gene3D" id="1.10.287.110">
    <property type="entry name" value="DnaJ domain"/>
    <property type="match status" value="1"/>
</dbReference>
<comment type="caution">
    <text evidence="2">The sequence shown here is derived from an EMBL/GenBank/DDBJ whole genome shotgun (WGS) entry which is preliminary data.</text>
</comment>
<gene>
    <name evidence="2" type="ORF">SNAT2548_LOCUS20226</name>
</gene>
<sequence length="391" mass="42848">MDVPAVLQPEDREDAIGRVLAARYPSGALLGDNSVNRPSPLDALQRYRSLANQIHPERCVDPRAEQAFVRASKAFDALCEMDSRSDNTPTLDTWEACAAQQGNMALAACSGRWWGVSSVADLDRCLEFRAAAMDVLFKQTARADDTDIQHLDKLVADTEKICEHLDRQKGIQRHRLWPGKGRVQHQQARTAALRYLDLLCHLRSVHCFCQLRHQHFHHSLELLAASPLADMQGLLAEALAPKTCCAPPITPDGKCKADEGDVDPLDEYMAQIDTAAKEAIRIAGSKSNRGEDSAVEGTASHKTHKTKQQEVPELQERHEAVDMPHRTAEAAAAEERVVKSAKMAAAEKAAAQRCLQNQLLGDLLSDEGASKGSSGAVLRLCRVDSEWTTAA</sequence>
<proteinExistence type="predicted"/>
<evidence type="ECO:0000313" key="2">
    <source>
        <dbReference type="EMBL" id="CAE7370709.1"/>
    </source>
</evidence>
<reference evidence="2" key="1">
    <citation type="submission" date="2021-02" db="EMBL/GenBank/DDBJ databases">
        <authorList>
            <person name="Dougan E. K."/>
            <person name="Rhodes N."/>
            <person name="Thang M."/>
            <person name="Chan C."/>
        </authorList>
    </citation>
    <scope>NUCLEOTIDE SEQUENCE</scope>
</reference>
<accession>A0A812QAE4</accession>
<keyword evidence="3" id="KW-1185">Reference proteome</keyword>
<name>A0A812QAE4_9DINO</name>
<evidence type="ECO:0000256" key="1">
    <source>
        <dbReference type="SAM" id="MobiDB-lite"/>
    </source>
</evidence>
<dbReference type="Proteomes" id="UP000604046">
    <property type="component" value="Unassembled WGS sequence"/>
</dbReference>
<evidence type="ECO:0000313" key="3">
    <source>
        <dbReference type="Proteomes" id="UP000604046"/>
    </source>
</evidence>
<dbReference type="EMBL" id="CAJNDS010002204">
    <property type="protein sequence ID" value="CAE7370709.1"/>
    <property type="molecule type" value="Genomic_DNA"/>
</dbReference>
<evidence type="ECO:0008006" key="4">
    <source>
        <dbReference type="Google" id="ProtNLM"/>
    </source>
</evidence>
<dbReference type="InterPro" id="IPR036869">
    <property type="entry name" value="J_dom_sf"/>
</dbReference>
<dbReference type="SUPFAM" id="SSF46565">
    <property type="entry name" value="Chaperone J-domain"/>
    <property type="match status" value="1"/>
</dbReference>